<proteinExistence type="predicted"/>
<dbReference type="EMBL" id="JAAQVJ010000065">
    <property type="protein sequence ID" value="KAF3896729.1"/>
    <property type="molecule type" value="Genomic_DNA"/>
</dbReference>
<evidence type="ECO:0000256" key="1">
    <source>
        <dbReference type="SAM" id="MobiDB-lite"/>
    </source>
</evidence>
<organism evidence="2 3">
    <name type="scientific">Trichophyton interdigitale</name>
    <dbReference type="NCBI Taxonomy" id="101480"/>
    <lineage>
        <taxon>Eukaryota</taxon>
        <taxon>Fungi</taxon>
        <taxon>Dikarya</taxon>
        <taxon>Ascomycota</taxon>
        <taxon>Pezizomycotina</taxon>
        <taxon>Eurotiomycetes</taxon>
        <taxon>Eurotiomycetidae</taxon>
        <taxon>Onygenales</taxon>
        <taxon>Arthrodermataceae</taxon>
        <taxon>Trichophyton</taxon>
    </lineage>
</organism>
<evidence type="ECO:0000313" key="3">
    <source>
        <dbReference type="Proteomes" id="UP000749309"/>
    </source>
</evidence>
<reference evidence="2" key="1">
    <citation type="submission" date="2020-03" db="EMBL/GenBank/DDBJ databases">
        <title>Whole Genome Sequence of Trichophyton interdigitale from India.</title>
        <authorList>
            <person name="Kumar P."/>
        </authorList>
    </citation>
    <scope>NUCLEOTIDE SEQUENCE</scope>
    <source>
        <strain evidence="2">UCMS-IGIB-CI14</strain>
    </source>
</reference>
<sequence>MLNPVNKKWTRTPLAMQRECSGNAAGSGTQREVGAVGVYLVAHYGGMHLKIRAAENDGHRVDAGARNIPEQDGCQLSLWLPRSFRTTGLLWCFSPGYVIPSFMVSKESSQQRWRRQNLSNGKKPTVPVHNVTTHRKNRSH</sequence>
<evidence type="ECO:0000313" key="2">
    <source>
        <dbReference type="EMBL" id="KAF3896729.1"/>
    </source>
</evidence>
<name>A0A9P4YJ12_9EURO</name>
<comment type="caution">
    <text evidence="2">The sequence shown here is derived from an EMBL/GenBank/DDBJ whole genome shotgun (WGS) entry which is preliminary data.</text>
</comment>
<protein>
    <submittedName>
        <fullName evidence="2">Uncharacterized protein</fullName>
    </submittedName>
</protein>
<dbReference type="AlphaFoldDB" id="A0A9P4YJ12"/>
<gene>
    <name evidence="2" type="ORF">GY632_2643</name>
</gene>
<feature type="region of interest" description="Disordered" evidence="1">
    <location>
        <begin position="115"/>
        <end position="140"/>
    </location>
</feature>
<dbReference type="Proteomes" id="UP000749309">
    <property type="component" value="Unassembled WGS sequence"/>
</dbReference>
<accession>A0A9P4YJ12</accession>